<keyword evidence="2" id="KW-1185">Reference proteome</keyword>
<dbReference type="EMBL" id="NEVH01019373">
    <property type="protein sequence ID" value="PNF22728.1"/>
    <property type="molecule type" value="Genomic_DNA"/>
</dbReference>
<organism evidence="1 2">
    <name type="scientific">Cryptotermes secundus</name>
    <dbReference type="NCBI Taxonomy" id="105785"/>
    <lineage>
        <taxon>Eukaryota</taxon>
        <taxon>Metazoa</taxon>
        <taxon>Ecdysozoa</taxon>
        <taxon>Arthropoda</taxon>
        <taxon>Hexapoda</taxon>
        <taxon>Insecta</taxon>
        <taxon>Pterygota</taxon>
        <taxon>Neoptera</taxon>
        <taxon>Polyneoptera</taxon>
        <taxon>Dictyoptera</taxon>
        <taxon>Blattodea</taxon>
        <taxon>Blattoidea</taxon>
        <taxon>Termitoidae</taxon>
        <taxon>Kalotermitidae</taxon>
        <taxon>Cryptotermitinae</taxon>
        <taxon>Cryptotermes</taxon>
    </lineage>
</organism>
<name>A0A2J7Q2B3_9NEOP</name>
<dbReference type="Proteomes" id="UP000235965">
    <property type="component" value="Unassembled WGS sequence"/>
</dbReference>
<dbReference type="AlphaFoldDB" id="A0A2J7Q2B3"/>
<evidence type="ECO:0000313" key="2">
    <source>
        <dbReference type="Proteomes" id="UP000235965"/>
    </source>
</evidence>
<gene>
    <name evidence="1" type="ORF">B7P43_G07150</name>
</gene>
<proteinExistence type="predicted"/>
<accession>A0A2J7Q2B3</accession>
<protein>
    <submittedName>
        <fullName evidence="1">Uncharacterized protein</fullName>
    </submittedName>
</protein>
<sequence length="79" mass="8502">MDLCQSAVHPLDGVLNLAPNVTGALLPNELKLPAATQLLANLAVQANPADPIQIKIMGTYMILKEVLMRTSFQMLQSVC</sequence>
<evidence type="ECO:0000313" key="1">
    <source>
        <dbReference type="EMBL" id="PNF22728.1"/>
    </source>
</evidence>
<reference evidence="1 2" key="1">
    <citation type="submission" date="2017-12" db="EMBL/GenBank/DDBJ databases">
        <title>Hemimetabolous genomes reveal molecular basis of termite eusociality.</title>
        <authorList>
            <person name="Harrison M.C."/>
            <person name="Jongepier E."/>
            <person name="Robertson H.M."/>
            <person name="Arning N."/>
            <person name="Bitard-Feildel T."/>
            <person name="Chao H."/>
            <person name="Childers C.P."/>
            <person name="Dinh H."/>
            <person name="Doddapaneni H."/>
            <person name="Dugan S."/>
            <person name="Gowin J."/>
            <person name="Greiner C."/>
            <person name="Han Y."/>
            <person name="Hu H."/>
            <person name="Hughes D.S.T."/>
            <person name="Huylmans A.-K."/>
            <person name="Kemena C."/>
            <person name="Kremer L.P.M."/>
            <person name="Lee S.L."/>
            <person name="Lopez-Ezquerra A."/>
            <person name="Mallet L."/>
            <person name="Monroy-Kuhn J.M."/>
            <person name="Moser A."/>
            <person name="Murali S.C."/>
            <person name="Muzny D.M."/>
            <person name="Otani S."/>
            <person name="Piulachs M.-D."/>
            <person name="Poelchau M."/>
            <person name="Qu J."/>
            <person name="Schaub F."/>
            <person name="Wada-Katsumata A."/>
            <person name="Worley K.C."/>
            <person name="Xie Q."/>
            <person name="Ylla G."/>
            <person name="Poulsen M."/>
            <person name="Gibbs R.A."/>
            <person name="Schal C."/>
            <person name="Richards S."/>
            <person name="Belles X."/>
            <person name="Korb J."/>
            <person name="Bornberg-Bauer E."/>
        </authorList>
    </citation>
    <scope>NUCLEOTIDE SEQUENCE [LARGE SCALE GENOMIC DNA]</scope>
    <source>
        <tissue evidence="1">Whole body</tissue>
    </source>
</reference>
<dbReference type="InParanoid" id="A0A2J7Q2B3"/>
<comment type="caution">
    <text evidence="1">The sequence shown here is derived from an EMBL/GenBank/DDBJ whole genome shotgun (WGS) entry which is preliminary data.</text>
</comment>